<evidence type="ECO:0000313" key="4">
    <source>
        <dbReference type="EMBL" id="CAE6480001.1"/>
    </source>
</evidence>
<dbReference type="Pfam" id="PF07714">
    <property type="entry name" value="PK_Tyr_Ser-Thr"/>
    <property type="match status" value="1"/>
</dbReference>
<dbReference type="AlphaFoldDB" id="A0A8H3CF06"/>
<dbReference type="Pfam" id="PF00621">
    <property type="entry name" value="RhoGEF"/>
    <property type="match status" value="1"/>
</dbReference>
<dbReference type="InterPro" id="IPR051681">
    <property type="entry name" value="Ser/Thr_Kinases-Pseudokinases"/>
</dbReference>
<feature type="domain" description="DH" evidence="2">
    <location>
        <begin position="1"/>
        <end position="176"/>
    </location>
</feature>
<dbReference type="PROSITE" id="PS50011">
    <property type="entry name" value="PROTEIN_KINASE_DOM"/>
    <property type="match status" value="1"/>
</dbReference>
<proteinExistence type="predicted"/>
<dbReference type="PANTHER" id="PTHR44329">
    <property type="entry name" value="SERINE/THREONINE-PROTEIN KINASE TNNI3K-RELATED"/>
    <property type="match status" value="1"/>
</dbReference>
<name>A0A8H3CF06_9AGAM</name>
<dbReference type="InterPro" id="IPR011009">
    <property type="entry name" value="Kinase-like_dom_sf"/>
</dbReference>
<dbReference type="GO" id="GO:0004674">
    <property type="term" value="F:protein serine/threonine kinase activity"/>
    <property type="evidence" value="ECO:0007669"/>
    <property type="project" value="TreeGrafter"/>
</dbReference>
<comment type="caution">
    <text evidence="4">The sequence shown here is derived from an EMBL/GenBank/DDBJ whole genome shotgun (WGS) entry which is preliminary data.</text>
</comment>
<dbReference type="GO" id="GO:0005524">
    <property type="term" value="F:ATP binding"/>
    <property type="evidence" value="ECO:0007669"/>
    <property type="project" value="InterPro"/>
</dbReference>
<dbReference type="PROSITE" id="PS00108">
    <property type="entry name" value="PROTEIN_KINASE_ST"/>
    <property type="match status" value="1"/>
</dbReference>
<dbReference type="SUPFAM" id="SSF48065">
    <property type="entry name" value="DBL homology domain (DH-domain)"/>
    <property type="match status" value="1"/>
</dbReference>
<dbReference type="Gene3D" id="1.20.900.10">
    <property type="entry name" value="Dbl homology (DH) domain"/>
    <property type="match status" value="1"/>
</dbReference>
<sequence>MEEIISSEQRFVAQLDRFVNVYVPSLPALFMESEILPLTRNIQPILEAHTDLVGRLEKNRQNRSTLCDIIVSYAPELTALHSEFWAGHSGAKALLRRVQSRNPHKWSLWEKERAAECSPEKDGSRPRTFEDLMIAPIWRVFTYHFLVGGLRDISDNDQVDAAVRAMQLVAASVDDTGRLREGEAYTKFLLGRMRPVEGLNPEFLSSLGPCIRVGALEVVYREHSTPLKVSNESLNLPHPTPSAFVFPQELLSKNLPKSKTYKRLAVLLWKGYLVLCKIHDNKMEYEPERWFPLRVDPDIEPTSSTVSLDTLRSVEVVSGSTVFPHGIRIAFGRHVFELGAPCIADRDAWLRDISSARVSFEEGNELVSRASIYRGRDEYPQRTRSKSLLETPPVTTAKVRAKVWSDGVWRPWRRNRNLSARKLEAAATPVEPELKSLEKAESTSLASAPSAGSRRSVANHLSSKDVFDQLVAHGCADLSSSMDPNKYSDRSIAGGAFADIWKGSLRDGTEIAIKVWRFDDIDISEDGPKKLKRAMREVYHWSKVRHAHIQELLGVVLFKGRVGMVSPWRNHGNLRDYIKKHESVNRYALCLQVAKGLSYLHDRNMVHGDLKACNILVSEDGEIKLSDFDHSILSDCTLAFSDTTNFGGGTLRWMAPELVIPEDEKAPCRRNKKTDVYSLAMKTCLEILTAQVPYADRSHEGAIFQAKHKKQYPNRPQELLGSERNEVMWRLLVQCWNHDPSVRPHAGEMLEKLEKLMS</sequence>
<dbReference type="InterPro" id="IPR000719">
    <property type="entry name" value="Prot_kinase_dom"/>
</dbReference>
<dbReference type="EMBL" id="CAJMWX010001306">
    <property type="protein sequence ID" value="CAE6480001.1"/>
    <property type="molecule type" value="Genomic_DNA"/>
</dbReference>
<gene>
    <name evidence="4" type="ORF">RDB_LOCUS122848</name>
</gene>
<evidence type="ECO:0000259" key="3">
    <source>
        <dbReference type="PROSITE" id="PS50011"/>
    </source>
</evidence>
<accession>A0A8H3CF06</accession>
<dbReference type="Gene3D" id="1.10.510.10">
    <property type="entry name" value="Transferase(Phosphotransferase) domain 1"/>
    <property type="match status" value="1"/>
</dbReference>
<dbReference type="SMART" id="SM00220">
    <property type="entry name" value="S_TKc"/>
    <property type="match status" value="1"/>
</dbReference>
<dbReference type="InterPro" id="IPR000219">
    <property type="entry name" value="DH_dom"/>
</dbReference>
<organism evidence="4 5">
    <name type="scientific">Rhizoctonia solani</name>
    <dbReference type="NCBI Taxonomy" id="456999"/>
    <lineage>
        <taxon>Eukaryota</taxon>
        <taxon>Fungi</taxon>
        <taxon>Dikarya</taxon>
        <taxon>Basidiomycota</taxon>
        <taxon>Agaricomycotina</taxon>
        <taxon>Agaricomycetes</taxon>
        <taxon>Cantharellales</taxon>
        <taxon>Ceratobasidiaceae</taxon>
        <taxon>Rhizoctonia</taxon>
    </lineage>
</organism>
<dbReference type="SUPFAM" id="SSF56112">
    <property type="entry name" value="Protein kinase-like (PK-like)"/>
    <property type="match status" value="1"/>
</dbReference>
<feature type="region of interest" description="Disordered" evidence="1">
    <location>
        <begin position="434"/>
        <end position="454"/>
    </location>
</feature>
<dbReference type="SMART" id="SM00325">
    <property type="entry name" value="RhoGEF"/>
    <property type="match status" value="1"/>
</dbReference>
<protein>
    <submittedName>
        <fullName evidence="4">Uncharacterized protein</fullName>
    </submittedName>
</protein>
<reference evidence="4" key="1">
    <citation type="submission" date="2021-01" db="EMBL/GenBank/DDBJ databases">
        <authorList>
            <person name="Kaushik A."/>
        </authorList>
    </citation>
    <scope>NUCLEOTIDE SEQUENCE</scope>
    <source>
        <strain evidence="4">AG4-R118</strain>
    </source>
</reference>
<dbReference type="PROSITE" id="PS50010">
    <property type="entry name" value="DH_2"/>
    <property type="match status" value="1"/>
</dbReference>
<dbReference type="InterPro" id="IPR001245">
    <property type="entry name" value="Ser-Thr/Tyr_kinase_cat_dom"/>
</dbReference>
<feature type="domain" description="Protein kinase" evidence="3">
    <location>
        <begin position="486"/>
        <end position="757"/>
    </location>
</feature>
<evidence type="ECO:0000313" key="5">
    <source>
        <dbReference type="Proteomes" id="UP000663888"/>
    </source>
</evidence>
<dbReference type="SUPFAM" id="SSF50729">
    <property type="entry name" value="PH domain-like"/>
    <property type="match status" value="1"/>
</dbReference>
<evidence type="ECO:0000256" key="1">
    <source>
        <dbReference type="SAM" id="MobiDB-lite"/>
    </source>
</evidence>
<evidence type="ECO:0000259" key="2">
    <source>
        <dbReference type="PROSITE" id="PS50010"/>
    </source>
</evidence>
<dbReference type="GO" id="GO:0005085">
    <property type="term" value="F:guanyl-nucleotide exchange factor activity"/>
    <property type="evidence" value="ECO:0007669"/>
    <property type="project" value="InterPro"/>
</dbReference>
<dbReference type="InterPro" id="IPR008271">
    <property type="entry name" value="Ser/Thr_kinase_AS"/>
</dbReference>
<dbReference type="InterPro" id="IPR035899">
    <property type="entry name" value="DBL_dom_sf"/>
</dbReference>
<dbReference type="Proteomes" id="UP000663888">
    <property type="component" value="Unassembled WGS sequence"/>
</dbReference>